<evidence type="ECO:0000259" key="2">
    <source>
        <dbReference type="Pfam" id="PF13439"/>
    </source>
</evidence>
<dbReference type="AlphaFoldDB" id="A0A0F8NRU7"/>
<dbReference type="CDD" id="cd03801">
    <property type="entry name" value="GT4_PimA-like"/>
    <property type="match status" value="1"/>
</dbReference>
<sequence length="378" mass="43998">MYQKVLKKRVLSICDISPTKFGSFEEFIVALTKKLKDNNFEHIIVFRDKPIKIVEDTLLKQDVKIEIIKPSKHNIKNFIVFYKLIKKNQPDIVHFHFYPIYTIVNYLSFLFNIRIIYTDHMGGNEAKTKLKKKIRLIYYYFNSKLFSYGINQIICVSKFTELKYAKYYGIYPKNLCVIYNGINTDRFYKKNNITQIKEKYKIRDEFIITCVGLRKDKGVHYLIEEAHSIIKQIPNTKIILVGEGECKSYLEAQIQRYNLEKYIIFTGQISNIEEVFSISSCVVMPTLVEEACPFTALESMAIGAPVIGFDSGGMKEIVIDGLNGYIVPKNSKALAEKIINLHETEITDPMSERCKKRVLENFSLVQCTNNYIHLYNNP</sequence>
<proteinExistence type="predicted"/>
<reference evidence="3 4" key="1">
    <citation type="journal article" date="2015" name="ISME J.">
        <title>Genomic and phenotypic differentiation among Methanosarcina mazei populations from Columbia River sediment.</title>
        <authorList>
            <person name="Youngblut N.D."/>
            <person name="Wirth J.S."/>
            <person name="Henriksen J.R."/>
            <person name="Smith M."/>
            <person name="Simon H."/>
            <person name="Metcalf W.W."/>
            <person name="Whitaker R.J."/>
        </authorList>
    </citation>
    <scope>NUCLEOTIDE SEQUENCE [LARGE SCALE GENOMIC DNA]</scope>
    <source>
        <strain evidence="3 4">1.H.A.0.1</strain>
    </source>
</reference>
<dbReference type="EMBL" id="JJQF01000133">
    <property type="protein sequence ID" value="KKH27274.1"/>
    <property type="molecule type" value="Genomic_DNA"/>
</dbReference>
<dbReference type="Gene3D" id="3.40.50.2000">
    <property type="entry name" value="Glycogen Phosphorylase B"/>
    <property type="match status" value="2"/>
</dbReference>
<dbReference type="RefSeq" id="WP_048045544.1">
    <property type="nucleotide sequence ID" value="NZ_JJQF01000133.1"/>
</dbReference>
<feature type="domain" description="Glycosyltransferase subfamily 4-like N-terminal" evidence="2">
    <location>
        <begin position="26"/>
        <end position="186"/>
    </location>
</feature>
<organism evidence="3 4">
    <name type="scientific">Methanosarcina mazei</name>
    <name type="common">Methanosarcina frisia</name>
    <dbReference type="NCBI Taxonomy" id="2209"/>
    <lineage>
        <taxon>Archaea</taxon>
        <taxon>Methanobacteriati</taxon>
        <taxon>Methanobacteriota</taxon>
        <taxon>Stenosarchaea group</taxon>
        <taxon>Methanomicrobia</taxon>
        <taxon>Methanosarcinales</taxon>
        <taxon>Methanosarcinaceae</taxon>
        <taxon>Methanosarcina</taxon>
    </lineage>
</organism>
<name>A0A0F8NRU7_METMZ</name>
<dbReference type="PATRIC" id="fig|2209.81.peg.1225"/>
<dbReference type="GO" id="GO:0016757">
    <property type="term" value="F:glycosyltransferase activity"/>
    <property type="evidence" value="ECO:0007669"/>
    <property type="project" value="InterPro"/>
</dbReference>
<accession>A0A0F8NRU7</accession>
<dbReference type="InterPro" id="IPR001296">
    <property type="entry name" value="Glyco_trans_1"/>
</dbReference>
<gene>
    <name evidence="3" type="ORF">DU37_05615</name>
</gene>
<evidence type="ECO:0000313" key="3">
    <source>
        <dbReference type="EMBL" id="KKH27274.1"/>
    </source>
</evidence>
<dbReference type="PANTHER" id="PTHR12526">
    <property type="entry name" value="GLYCOSYLTRANSFERASE"/>
    <property type="match status" value="1"/>
</dbReference>
<protein>
    <submittedName>
        <fullName evidence="3">Glycosyl transferase</fullName>
    </submittedName>
</protein>
<dbReference type="InterPro" id="IPR028098">
    <property type="entry name" value="Glyco_trans_4-like_N"/>
</dbReference>
<dbReference type="Pfam" id="PF13439">
    <property type="entry name" value="Glyco_transf_4"/>
    <property type="match status" value="1"/>
</dbReference>
<dbReference type="Proteomes" id="UP000034338">
    <property type="component" value="Unassembled WGS sequence"/>
</dbReference>
<comment type="caution">
    <text evidence="3">The sequence shown here is derived from an EMBL/GenBank/DDBJ whole genome shotgun (WGS) entry which is preliminary data.</text>
</comment>
<evidence type="ECO:0000259" key="1">
    <source>
        <dbReference type="Pfam" id="PF00534"/>
    </source>
</evidence>
<evidence type="ECO:0000313" key="4">
    <source>
        <dbReference type="Proteomes" id="UP000034338"/>
    </source>
</evidence>
<dbReference type="Pfam" id="PF00534">
    <property type="entry name" value="Glycos_transf_1"/>
    <property type="match status" value="1"/>
</dbReference>
<keyword evidence="3" id="KW-0808">Transferase</keyword>
<dbReference type="SUPFAM" id="SSF53756">
    <property type="entry name" value="UDP-Glycosyltransferase/glycogen phosphorylase"/>
    <property type="match status" value="1"/>
</dbReference>
<feature type="domain" description="Glycosyl transferase family 1" evidence="1">
    <location>
        <begin position="194"/>
        <end position="357"/>
    </location>
</feature>